<dbReference type="Proteomes" id="UP001642409">
    <property type="component" value="Unassembled WGS sequence"/>
</dbReference>
<name>A0AA86TJU8_9EUKA</name>
<organism evidence="2">
    <name type="scientific">Hexamita inflata</name>
    <dbReference type="NCBI Taxonomy" id="28002"/>
    <lineage>
        <taxon>Eukaryota</taxon>
        <taxon>Metamonada</taxon>
        <taxon>Diplomonadida</taxon>
        <taxon>Hexamitidae</taxon>
        <taxon>Hexamitinae</taxon>
        <taxon>Hexamita</taxon>
    </lineage>
</organism>
<evidence type="ECO:0000313" key="3">
    <source>
        <dbReference type="EMBL" id="CAL6075657.1"/>
    </source>
</evidence>
<evidence type="ECO:0000256" key="1">
    <source>
        <dbReference type="SAM" id="Phobius"/>
    </source>
</evidence>
<evidence type="ECO:0000313" key="2">
    <source>
        <dbReference type="EMBL" id="CAI9919585.1"/>
    </source>
</evidence>
<feature type="transmembrane region" description="Helical" evidence="1">
    <location>
        <begin position="528"/>
        <end position="550"/>
    </location>
</feature>
<protein>
    <recommendedName>
        <fullName evidence="5">Transmembrane protein</fullName>
    </recommendedName>
</protein>
<dbReference type="EMBL" id="CATOUU010000181">
    <property type="protein sequence ID" value="CAI9919585.1"/>
    <property type="molecule type" value="Genomic_DNA"/>
</dbReference>
<reference evidence="2" key="1">
    <citation type="submission" date="2023-06" db="EMBL/GenBank/DDBJ databases">
        <authorList>
            <person name="Kurt Z."/>
        </authorList>
    </citation>
    <scope>NUCLEOTIDE SEQUENCE</scope>
</reference>
<dbReference type="EMBL" id="CAXDID020000315">
    <property type="protein sequence ID" value="CAL6075657.1"/>
    <property type="molecule type" value="Genomic_DNA"/>
</dbReference>
<evidence type="ECO:0008006" key="5">
    <source>
        <dbReference type="Google" id="ProtNLM"/>
    </source>
</evidence>
<keyword evidence="1" id="KW-0812">Transmembrane</keyword>
<gene>
    <name evidence="3" type="ORF">HINF_LOCUS57313</name>
    <name evidence="2" type="ORF">HINF_LOCUS7230</name>
</gene>
<dbReference type="AlphaFoldDB" id="A0AA86TJU8"/>
<keyword evidence="1" id="KW-0472">Membrane</keyword>
<proteinExistence type="predicted"/>
<keyword evidence="1" id="KW-1133">Transmembrane helix</keyword>
<keyword evidence="4" id="KW-1185">Reference proteome</keyword>
<evidence type="ECO:0000313" key="4">
    <source>
        <dbReference type="Proteomes" id="UP001642409"/>
    </source>
</evidence>
<sequence>MIFLIQTLSDVAQQTFKTCFSPKSYVRGNTLTNQLTLHLIPFDHIDQINDYNQCKTALDKMNVQAYLHFDTVSFPKPADPKIYFKYLFNKEIQVVFPLSDADYNSILDKPTAVFELRYDITYVIVNGSVSIVEHTKYNGTGCFSGIKMVYDMYGDIDILTTPNNCYVDFAAGVTVSFDYTYKSQNKQIPIYSCTSGCVDGEYNSTTLNFQDIKIYRVKKTPALTTKFADFYTAFVANRLIKISLNIHFNTNGVTTTITQFIDVKTALDDWGCVANDPATATYYGLFLGLELNPNGPFLQVRDAQKNTLKCDTSPATSVNADIYMIQGVKVLRYQKSMTLKQFNESVGVQFESSIEYQSFRKNTFVQDQTQTLMIISFVDSSNQILYEVCNYMIGYMGCIQKQNIKIYDTEMCTTIKFEDRPDCKARLQPANSISHISVYFQQNGIFSFLGQYNFPQQINYSVLDQTICFTCDQLDNTFTYAKSTCAQNWALTRDKIALSSNATVGLIYANLFDNFNQQTIITQYNSTWIPFIVTSALLVLAVVLMVLYLVTTQK</sequence>
<comment type="caution">
    <text evidence="2">The sequence shown here is derived from an EMBL/GenBank/DDBJ whole genome shotgun (WGS) entry which is preliminary data.</text>
</comment>
<reference evidence="3 4" key="2">
    <citation type="submission" date="2024-07" db="EMBL/GenBank/DDBJ databases">
        <authorList>
            <person name="Akdeniz Z."/>
        </authorList>
    </citation>
    <scope>NUCLEOTIDE SEQUENCE [LARGE SCALE GENOMIC DNA]</scope>
</reference>
<accession>A0AA86TJU8</accession>